<evidence type="ECO:0000313" key="2">
    <source>
        <dbReference type="Proteomes" id="UP001233172"/>
    </source>
</evidence>
<reference evidence="1" key="2">
    <citation type="submission" date="2023-04" db="EMBL/GenBank/DDBJ databases">
        <authorList>
            <person name="Bu L."/>
            <person name="Lu L."/>
            <person name="Laidemitt M.R."/>
            <person name="Zhang S.M."/>
            <person name="Mutuku M."/>
            <person name="Mkoji G."/>
            <person name="Steinauer M."/>
            <person name="Loker E.S."/>
        </authorList>
    </citation>
    <scope>NUCLEOTIDE SEQUENCE</scope>
    <source>
        <strain evidence="1">KasaAsao</strain>
        <tissue evidence="1">Whole Snail</tissue>
    </source>
</reference>
<reference evidence="1" key="1">
    <citation type="journal article" date="2023" name="PLoS Negl. Trop. Dis.">
        <title>A genome sequence for Biomphalaria pfeifferi, the major vector snail for the human-infecting parasite Schistosoma mansoni.</title>
        <authorList>
            <person name="Bu L."/>
            <person name="Lu L."/>
            <person name="Laidemitt M.R."/>
            <person name="Zhang S.M."/>
            <person name="Mutuku M."/>
            <person name="Mkoji G."/>
            <person name="Steinauer M."/>
            <person name="Loker E.S."/>
        </authorList>
    </citation>
    <scope>NUCLEOTIDE SEQUENCE</scope>
    <source>
        <strain evidence="1">KasaAsao</strain>
    </source>
</reference>
<dbReference type="AlphaFoldDB" id="A0AAD8ANJ7"/>
<dbReference type="Proteomes" id="UP001233172">
    <property type="component" value="Unassembled WGS sequence"/>
</dbReference>
<evidence type="ECO:0000313" key="1">
    <source>
        <dbReference type="EMBL" id="KAK0039491.1"/>
    </source>
</evidence>
<name>A0AAD8ANJ7_BIOPF</name>
<protein>
    <submittedName>
        <fullName evidence="1">Uncharacterized protein</fullName>
    </submittedName>
</protein>
<comment type="caution">
    <text evidence="1">The sequence shown here is derived from an EMBL/GenBank/DDBJ whole genome shotgun (WGS) entry which is preliminary data.</text>
</comment>
<proteinExistence type="predicted"/>
<accession>A0AAD8ANJ7</accession>
<sequence length="210" mass="22275">MNPNDSGATRAPTTIEAAISALEALTDTDYIATADVTGPSAHAQAVIEATARLRVHQERLDLAWCGAAVARIFLARPWLFAVDACVTAEANLSDEGVTFISRTVRFQNAVAVTGARIPREVATAFDELDTDLLEQALDDEHEDSSWDFATPFLDPGQAGEVRLNLSRRAIGHLLQGGTAVSGLAVAKELWPDHGVFRSAAAGSTTAHVTP</sequence>
<keyword evidence="2" id="KW-1185">Reference proteome</keyword>
<organism evidence="1 2">
    <name type="scientific">Biomphalaria pfeifferi</name>
    <name type="common">Bloodfluke planorb</name>
    <name type="synonym">Freshwater snail</name>
    <dbReference type="NCBI Taxonomy" id="112525"/>
    <lineage>
        <taxon>Eukaryota</taxon>
        <taxon>Metazoa</taxon>
        <taxon>Spiralia</taxon>
        <taxon>Lophotrochozoa</taxon>
        <taxon>Mollusca</taxon>
        <taxon>Gastropoda</taxon>
        <taxon>Heterobranchia</taxon>
        <taxon>Euthyneura</taxon>
        <taxon>Panpulmonata</taxon>
        <taxon>Hygrophila</taxon>
        <taxon>Lymnaeoidea</taxon>
        <taxon>Planorbidae</taxon>
        <taxon>Biomphalaria</taxon>
    </lineage>
</organism>
<dbReference type="EMBL" id="JASAOG010000445">
    <property type="protein sequence ID" value="KAK0039491.1"/>
    <property type="molecule type" value="Genomic_DNA"/>
</dbReference>
<gene>
    <name evidence="1" type="ORF">Bpfe_031078</name>
</gene>